<keyword evidence="3" id="KW-0694">RNA-binding</keyword>
<dbReference type="CDD" id="cd02869">
    <property type="entry name" value="PseudoU_synth_RluA_like"/>
    <property type="match status" value="1"/>
</dbReference>
<keyword evidence="7" id="KW-1185">Reference proteome</keyword>
<evidence type="ECO:0000256" key="3">
    <source>
        <dbReference type="PROSITE-ProRule" id="PRU00182"/>
    </source>
</evidence>
<name>A0ABT8YUC6_9SPIR</name>
<dbReference type="RefSeq" id="WP_304384284.1">
    <property type="nucleotide sequence ID" value="NZ_JAUPBL010000006.1"/>
</dbReference>
<dbReference type="InterPro" id="IPR050188">
    <property type="entry name" value="RluA_PseudoU_synthase"/>
</dbReference>
<feature type="domain" description="RNA-binding S4" evidence="5">
    <location>
        <begin position="21"/>
        <end position="83"/>
    </location>
</feature>
<gene>
    <name evidence="6" type="ORF">Q5M86_01435</name>
</gene>
<comment type="similarity">
    <text evidence="1 4">Belongs to the pseudouridine synthase RluA family.</text>
</comment>
<reference evidence="6" key="1">
    <citation type="submission" date="2023-07" db="EMBL/GenBank/DDBJ databases">
        <title>Mucosal microbiota of week-old chicken and adult hens.</title>
        <authorList>
            <person name="Volf J."/>
            <person name="Karasova D."/>
            <person name="Crhanova M."/>
            <person name="Faldynova M."/>
            <person name="Prikrylova H."/>
            <person name="Zeman M."/>
            <person name="Babak V."/>
            <person name="Rajova J."/>
            <person name="Rychlik I."/>
        </authorList>
    </citation>
    <scope>NUCLEOTIDE SEQUENCE</scope>
    <source>
        <strain evidence="6">ET902</strain>
    </source>
</reference>
<dbReference type="NCBIfam" id="TIGR00005">
    <property type="entry name" value="rluA_subfam"/>
    <property type="match status" value="1"/>
</dbReference>
<dbReference type="InterPro" id="IPR006224">
    <property type="entry name" value="PsdUridine_synth_RluA-like_CS"/>
</dbReference>
<dbReference type="Pfam" id="PF00849">
    <property type="entry name" value="PseudoU_synth_2"/>
    <property type="match status" value="1"/>
</dbReference>
<dbReference type="InterPro" id="IPR006145">
    <property type="entry name" value="PsdUridine_synth_RsuA/RluA"/>
</dbReference>
<dbReference type="Proteomes" id="UP001175147">
    <property type="component" value="Unassembled WGS sequence"/>
</dbReference>
<evidence type="ECO:0000259" key="5">
    <source>
        <dbReference type="SMART" id="SM00363"/>
    </source>
</evidence>
<dbReference type="InterPro" id="IPR002942">
    <property type="entry name" value="S4_RNA-bd"/>
</dbReference>
<dbReference type="GO" id="GO:0016853">
    <property type="term" value="F:isomerase activity"/>
    <property type="evidence" value="ECO:0007669"/>
    <property type="project" value="UniProtKB-KW"/>
</dbReference>
<accession>A0ABT8YUC6</accession>
<evidence type="ECO:0000313" key="6">
    <source>
        <dbReference type="EMBL" id="MDO7019431.1"/>
    </source>
</evidence>
<comment type="function">
    <text evidence="4">Responsible for synthesis of pseudouridine from uracil.</text>
</comment>
<sequence length="307" mass="35555">MNREKSDNNKYFIIEEADAKKRLDVFISEKLNISRSQVKNYLNSIKVNGIEKKLSYALKINDKIEVDINNSDKEIDIENPKAENISLDIIYEDKYLLVINKPAGMSVHCSASEMTGTLVNALLYNIKDFDFVGNKSRAGIIHRLDKDTSGIMIIGKNADIVSRIQEQFKNRKIKKIYHAIVIGVLKDNYLEINLPIGRHQVYRKKMTVREDGKHALTHIKVLKRLKNHTLIEIDLKTGRTHQIRVHSSYKNFPVAGDKIYSKSSNKYKALMLVAKKIKFTHPITNEVLKFEIDYPSYFYEFLYSENI</sequence>
<dbReference type="PROSITE" id="PS50889">
    <property type="entry name" value="S4"/>
    <property type="match status" value="1"/>
</dbReference>
<keyword evidence="2 4" id="KW-0413">Isomerase</keyword>
<organism evidence="6 7">
    <name type="scientific">Brachyspira innocens</name>
    <dbReference type="NCBI Taxonomy" id="13264"/>
    <lineage>
        <taxon>Bacteria</taxon>
        <taxon>Pseudomonadati</taxon>
        <taxon>Spirochaetota</taxon>
        <taxon>Spirochaetia</taxon>
        <taxon>Brachyspirales</taxon>
        <taxon>Brachyspiraceae</taxon>
        <taxon>Brachyspira</taxon>
    </lineage>
</organism>
<dbReference type="PANTHER" id="PTHR21600">
    <property type="entry name" value="MITOCHONDRIAL RNA PSEUDOURIDINE SYNTHASE"/>
    <property type="match status" value="1"/>
</dbReference>
<dbReference type="InterPro" id="IPR036986">
    <property type="entry name" value="S4_RNA-bd_sf"/>
</dbReference>
<dbReference type="EMBL" id="JAUPBM010000008">
    <property type="protein sequence ID" value="MDO7019431.1"/>
    <property type="molecule type" value="Genomic_DNA"/>
</dbReference>
<dbReference type="SMART" id="SM00363">
    <property type="entry name" value="S4"/>
    <property type="match status" value="1"/>
</dbReference>
<comment type="caution">
    <text evidence="6">The sequence shown here is derived from an EMBL/GenBank/DDBJ whole genome shotgun (WGS) entry which is preliminary data.</text>
</comment>
<proteinExistence type="inferred from homology"/>
<dbReference type="Gene3D" id="3.10.290.10">
    <property type="entry name" value="RNA-binding S4 domain"/>
    <property type="match status" value="1"/>
</dbReference>
<dbReference type="Gene3D" id="3.30.2350.10">
    <property type="entry name" value="Pseudouridine synthase"/>
    <property type="match status" value="1"/>
</dbReference>
<comment type="catalytic activity">
    <reaction evidence="4">
        <text>a uridine in RNA = a pseudouridine in RNA</text>
        <dbReference type="Rhea" id="RHEA:48348"/>
        <dbReference type="Rhea" id="RHEA-COMP:12068"/>
        <dbReference type="Rhea" id="RHEA-COMP:12069"/>
        <dbReference type="ChEBI" id="CHEBI:65314"/>
        <dbReference type="ChEBI" id="CHEBI:65315"/>
    </reaction>
</comment>
<dbReference type="PROSITE" id="PS01129">
    <property type="entry name" value="PSI_RLU"/>
    <property type="match status" value="1"/>
</dbReference>
<protein>
    <recommendedName>
        <fullName evidence="4">Pseudouridine synthase</fullName>
        <ecNumber evidence="4">5.4.99.-</ecNumber>
    </recommendedName>
</protein>
<evidence type="ECO:0000313" key="7">
    <source>
        <dbReference type="Proteomes" id="UP001175147"/>
    </source>
</evidence>
<evidence type="ECO:0000256" key="1">
    <source>
        <dbReference type="ARBA" id="ARBA00010876"/>
    </source>
</evidence>
<evidence type="ECO:0000256" key="4">
    <source>
        <dbReference type="RuleBase" id="RU362028"/>
    </source>
</evidence>
<dbReference type="SUPFAM" id="SSF55120">
    <property type="entry name" value="Pseudouridine synthase"/>
    <property type="match status" value="1"/>
</dbReference>
<dbReference type="InterPro" id="IPR020103">
    <property type="entry name" value="PsdUridine_synth_cat_dom_sf"/>
</dbReference>
<dbReference type="InterPro" id="IPR006225">
    <property type="entry name" value="PsdUridine_synth_RluC/D"/>
</dbReference>
<dbReference type="EC" id="5.4.99.-" evidence="4"/>
<evidence type="ECO:0000256" key="2">
    <source>
        <dbReference type="ARBA" id="ARBA00023235"/>
    </source>
</evidence>
<dbReference type="PANTHER" id="PTHR21600:SF44">
    <property type="entry name" value="RIBOSOMAL LARGE SUBUNIT PSEUDOURIDINE SYNTHASE D"/>
    <property type="match status" value="1"/>
</dbReference>
<dbReference type="SUPFAM" id="SSF55174">
    <property type="entry name" value="Alpha-L RNA-binding motif"/>
    <property type="match status" value="1"/>
</dbReference>